<dbReference type="Proteomes" id="UP001519538">
    <property type="component" value="Unassembled WGS sequence"/>
</dbReference>
<dbReference type="CDD" id="cd06550">
    <property type="entry name" value="TM_ABC_iron-siderophores_like"/>
    <property type="match status" value="1"/>
</dbReference>
<dbReference type="RefSeq" id="WP_214164885.1">
    <property type="nucleotide sequence ID" value="NZ_JABLUU010000005.1"/>
</dbReference>
<dbReference type="SUPFAM" id="SSF81345">
    <property type="entry name" value="ABC transporter involved in vitamin B12 uptake, BtuC"/>
    <property type="match status" value="1"/>
</dbReference>
<keyword evidence="6 8" id="KW-1133">Transmembrane helix</keyword>
<feature type="transmembrane region" description="Helical" evidence="8">
    <location>
        <begin position="96"/>
        <end position="117"/>
    </location>
</feature>
<proteinExistence type="inferred from homology"/>
<feature type="transmembrane region" description="Helical" evidence="8">
    <location>
        <begin position="314"/>
        <end position="333"/>
    </location>
</feature>
<evidence type="ECO:0000256" key="5">
    <source>
        <dbReference type="ARBA" id="ARBA00022692"/>
    </source>
</evidence>
<feature type="transmembrane region" description="Helical" evidence="8">
    <location>
        <begin position="156"/>
        <end position="177"/>
    </location>
</feature>
<evidence type="ECO:0000256" key="4">
    <source>
        <dbReference type="ARBA" id="ARBA00022475"/>
    </source>
</evidence>
<evidence type="ECO:0000313" key="9">
    <source>
        <dbReference type="EMBL" id="MBT0675075.1"/>
    </source>
</evidence>
<keyword evidence="4" id="KW-1003">Cell membrane</keyword>
<keyword evidence="7 8" id="KW-0472">Membrane</keyword>
<organism evidence="9 10">
    <name type="scientific">Komagataeibacter oboediens</name>
    <dbReference type="NCBI Taxonomy" id="65958"/>
    <lineage>
        <taxon>Bacteria</taxon>
        <taxon>Pseudomonadati</taxon>
        <taxon>Pseudomonadota</taxon>
        <taxon>Alphaproteobacteria</taxon>
        <taxon>Acetobacterales</taxon>
        <taxon>Acetobacteraceae</taxon>
        <taxon>Komagataeibacter</taxon>
    </lineage>
</organism>
<comment type="similarity">
    <text evidence="2">Belongs to the binding-protein-dependent transport system permease family. FecCD subfamily.</text>
</comment>
<dbReference type="InterPro" id="IPR037294">
    <property type="entry name" value="ABC_BtuC-like"/>
</dbReference>
<dbReference type="InterPro" id="IPR000522">
    <property type="entry name" value="ABC_transptr_permease_BtuC"/>
</dbReference>
<dbReference type="Pfam" id="PF01032">
    <property type="entry name" value="FecCD"/>
    <property type="match status" value="1"/>
</dbReference>
<keyword evidence="3" id="KW-0813">Transport</keyword>
<dbReference type="Gene3D" id="1.10.3470.10">
    <property type="entry name" value="ABC transporter involved in vitamin B12 uptake, BtuC"/>
    <property type="match status" value="1"/>
</dbReference>
<dbReference type="PANTHER" id="PTHR30472:SF25">
    <property type="entry name" value="ABC TRANSPORTER PERMEASE PROTEIN MJ0876-RELATED"/>
    <property type="match status" value="1"/>
</dbReference>
<name>A0ABS5SLE0_9PROT</name>
<comment type="subcellular location">
    <subcellularLocation>
        <location evidence="1">Cell membrane</location>
        <topology evidence="1">Multi-pass membrane protein</topology>
    </subcellularLocation>
</comment>
<dbReference type="PANTHER" id="PTHR30472">
    <property type="entry name" value="FERRIC ENTEROBACTIN TRANSPORT SYSTEM PERMEASE PROTEIN"/>
    <property type="match status" value="1"/>
</dbReference>
<evidence type="ECO:0000256" key="3">
    <source>
        <dbReference type="ARBA" id="ARBA00022448"/>
    </source>
</evidence>
<sequence length="341" mass="34908">MTRDISRAPWLLALLATLLVMTVLFALDTGATAVHLHDLWQPATDVTGQAAQLVLRDIRAPRIVMACLTGAALAIAGTIMQGLFRNPLADPGLAGVSSAAALATACIIVLGGSGSWVSWLGRWAIPCAGIVGSFTGMGLLYLFATRGGVTSMTAMLLAGVAFGAFSGALTGVLIFRANDAALRDLTFWTMGSFSGATWGGIGLLLPFLLVAGGLAAYLAAPLNAMLLNEHNAHLMGYPVERIKSLSMLAVACATGPAVSLVGAIGFVGVVVPHLVRLVAGPDHRIVLPASAMLGAILLTGADTMARTLASPAEVPVGIVTALLGTPAFVWLLARSHRTGIA</sequence>
<feature type="transmembrane region" description="Helical" evidence="8">
    <location>
        <begin position="63"/>
        <end position="84"/>
    </location>
</feature>
<feature type="transmembrane region" description="Helical" evidence="8">
    <location>
        <begin position="245"/>
        <end position="271"/>
    </location>
</feature>
<evidence type="ECO:0000313" key="10">
    <source>
        <dbReference type="Proteomes" id="UP001519538"/>
    </source>
</evidence>
<dbReference type="GeneID" id="79187419"/>
<keyword evidence="10" id="KW-1185">Reference proteome</keyword>
<dbReference type="EMBL" id="JABLUU010000005">
    <property type="protein sequence ID" value="MBT0675075.1"/>
    <property type="molecule type" value="Genomic_DNA"/>
</dbReference>
<accession>A0ABS5SLE0</accession>
<reference evidence="9 10" key="1">
    <citation type="journal article" date="2021" name="Astrobiology">
        <title>Bacterial Cellulose Retains Robustness but Its Synthesis Declines After Exposure to a Mars-Like Environment Simulated Outside the International Space Station.</title>
        <authorList>
            <person name="Orlovska I."/>
            <person name="Podolich O."/>
            <person name="Kukharenko O."/>
            <person name="Zaets I."/>
            <person name="Reva O."/>
            <person name="Khirunenko L."/>
            <person name="Zmejkoski D."/>
            <person name="Rogalsky S."/>
            <person name="Barh D."/>
            <person name="Tiwari S."/>
            <person name="Kumavath R."/>
            <person name="Goes-Neto A."/>
            <person name="Azevedo V."/>
            <person name="Brenig B."/>
            <person name="Ghosh P."/>
            <person name="de Vera J.P."/>
            <person name="Kozyrovska N."/>
        </authorList>
    </citation>
    <scope>NUCLEOTIDE SEQUENCE [LARGE SCALE GENOMIC DNA]</scope>
    <source>
        <strain evidence="9 10">IMBG 311</strain>
    </source>
</reference>
<evidence type="ECO:0000256" key="8">
    <source>
        <dbReference type="SAM" id="Phobius"/>
    </source>
</evidence>
<keyword evidence="5 8" id="KW-0812">Transmembrane</keyword>
<evidence type="ECO:0000256" key="7">
    <source>
        <dbReference type="ARBA" id="ARBA00023136"/>
    </source>
</evidence>
<evidence type="ECO:0000256" key="2">
    <source>
        <dbReference type="ARBA" id="ARBA00007935"/>
    </source>
</evidence>
<protein>
    <submittedName>
        <fullName evidence="9">Iron ABC transporter permease</fullName>
    </submittedName>
</protein>
<feature type="transmembrane region" description="Helical" evidence="8">
    <location>
        <begin position="197"/>
        <end position="224"/>
    </location>
</feature>
<evidence type="ECO:0000256" key="1">
    <source>
        <dbReference type="ARBA" id="ARBA00004651"/>
    </source>
</evidence>
<gene>
    <name evidence="9" type="ORF">HNO79_06705</name>
</gene>
<feature type="transmembrane region" description="Helical" evidence="8">
    <location>
        <begin position="123"/>
        <end position="144"/>
    </location>
</feature>
<evidence type="ECO:0000256" key="6">
    <source>
        <dbReference type="ARBA" id="ARBA00022989"/>
    </source>
</evidence>
<comment type="caution">
    <text evidence="9">The sequence shown here is derived from an EMBL/GenBank/DDBJ whole genome shotgun (WGS) entry which is preliminary data.</text>
</comment>